<dbReference type="Gene3D" id="3.30.210.10">
    <property type="entry name" value="DNA polymerase, thumb domain"/>
    <property type="match status" value="1"/>
</dbReference>
<comment type="caution">
    <text evidence="14">The sequence shown here is derived from an EMBL/GenBank/DDBJ whole genome shotgun (WGS) entry which is preliminary data.</text>
</comment>
<evidence type="ECO:0000256" key="4">
    <source>
        <dbReference type="ARBA" id="ARBA00022679"/>
    </source>
</evidence>
<dbReference type="SUPFAM" id="SSF81301">
    <property type="entry name" value="Nucleotidyltransferase"/>
    <property type="match status" value="1"/>
</dbReference>
<comment type="subcellular location">
    <subcellularLocation>
        <location evidence="3">Membrane</location>
    </subcellularLocation>
    <subcellularLocation>
        <location evidence="2">Nucleus</location>
    </subcellularLocation>
</comment>
<dbReference type="InterPro" id="IPR029398">
    <property type="entry name" value="PolB_thumb"/>
</dbReference>
<feature type="compositionally biased region" description="Polar residues" evidence="12">
    <location>
        <begin position="138"/>
        <end position="155"/>
    </location>
</feature>
<organism evidence="14 15">
    <name type="scientific">Apiospora phragmitis</name>
    <dbReference type="NCBI Taxonomy" id="2905665"/>
    <lineage>
        <taxon>Eukaryota</taxon>
        <taxon>Fungi</taxon>
        <taxon>Dikarya</taxon>
        <taxon>Ascomycota</taxon>
        <taxon>Pezizomycotina</taxon>
        <taxon>Sordariomycetes</taxon>
        <taxon>Xylariomycetidae</taxon>
        <taxon>Amphisphaeriales</taxon>
        <taxon>Apiosporaceae</taxon>
        <taxon>Apiospora</taxon>
    </lineage>
</organism>
<dbReference type="Proteomes" id="UP001480595">
    <property type="component" value="Unassembled WGS sequence"/>
</dbReference>
<name>A0ABR1UIB0_9PEZI</name>
<dbReference type="RefSeq" id="XP_066714093.1">
    <property type="nucleotide sequence ID" value="XM_066860504.1"/>
</dbReference>
<dbReference type="Pfam" id="PF14716">
    <property type="entry name" value="HHH_8"/>
    <property type="match status" value="1"/>
</dbReference>
<dbReference type="InterPro" id="IPR010996">
    <property type="entry name" value="HHH_MUS81"/>
</dbReference>
<evidence type="ECO:0000256" key="6">
    <source>
        <dbReference type="ARBA" id="ARBA00022695"/>
    </source>
</evidence>
<keyword evidence="6" id="KW-0548">Nucleotidyltransferase</keyword>
<dbReference type="Pfam" id="PF01124">
    <property type="entry name" value="MAPEG"/>
    <property type="match status" value="1"/>
</dbReference>
<dbReference type="InterPro" id="IPR001357">
    <property type="entry name" value="BRCT_dom"/>
</dbReference>
<keyword evidence="4" id="KW-0808">Transferase</keyword>
<dbReference type="PANTHER" id="PTHR11276">
    <property type="entry name" value="DNA POLYMERASE TYPE-X FAMILY MEMBER"/>
    <property type="match status" value="1"/>
</dbReference>
<evidence type="ECO:0000256" key="2">
    <source>
        <dbReference type="ARBA" id="ARBA00004123"/>
    </source>
</evidence>
<evidence type="ECO:0000256" key="1">
    <source>
        <dbReference type="ARBA" id="ARBA00001946"/>
    </source>
</evidence>
<feature type="domain" description="BRCT" evidence="13">
    <location>
        <begin position="106"/>
        <end position="131"/>
    </location>
</feature>
<dbReference type="PANTHER" id="PTHR11276:SF29">
    <property type="entry name" value="DNA POLYMERASE TYPE-X FAMILY PROTEIN POL4"/>
    <property type="match status" value="1"/>
</dbReference>
<dbReference type="Gene3D" id="1.20.120.550">
    <property type="entry name" value="Membrane associated eicosanoid/glutathione metabolism-like domain"/>
    <property type="match status" value="1"/>
</dbReference>
<evidence type="ECO:0000256" key="11">
    <source>
        <dbReference type="ARBA" id="ARBA00023242"/>
    </source>
</evidence>
<dbReference type="SUPFAM" id="SSF47802">
    <property type="entry name" value="DNA polymerase beta, N-terminal domain-like"/>
    <property type="match status" value="1"/>
</dbReference>
<dbReference type="PROSITE" id="PS50172">
    <property type="entry name" value="BRCT"/>
    <property type="match status" value="1"/>
</dbReference>
<dbReference type="InterPro" id="IPR018944">
    <property type="entry name" value="DNA_pol_lambd_fingers_domain"/>
</dbReference>
<dbReference type="InterPro" id="IPR023352">
    <property type="entry name" value="MAPEG-like_dom_sf"/>
</dbReference>
<keyword evidence="11" id="KW-0539">Nucleus</keyword>
<dbReference type="InterPro" id="IPR043519">
    <property type="entry name" value="NT_sf"/>
</dbReference>
<dbReference type="InterPro" id="IPR001129">
    <property type="entry name" value="Membr-assoc_MAPEG"/>
</dbReference>
<keyword evidence="8" id="KW-0460">Magnesium</keyword>
<protein>
    <recommendedName>
        <fullName evidence="13">BRCT domain-containing protein</fullName>
    </recommendedName>
</protein>
<accession>A0ABR1UIB0</accession>
<dbReference type="Pfam" id="PF14791">
    <property type="entry name" value="DNA_pol_B_thumb"/>
    <property type="match status" value="1"/>
</dbReference>
<reference evidence="14 15" key="1">
    <citation type="submission" date="2023-01" db="EMBL/GenBank/DDBJ databases">
        <title>Analysis of 21 Apiospora genomes using comparative genomics revels a genus with tremendous synthesis potential of carbohydrate active enzymes and secondary metabolites.</title>
        <authorList>
            <person name="Sorensen T."/>
        </authorList>
    </citation>
    <scope>NUCLEOTIDE SEQUENCE [LARGE SCALE GENOMIC DNA]</scope>
    <source>
        <strain evidence="14 15">CBS 135458</strain>
    </source>
</reference>
<dbReference type="SUPFAM" id="SSF81585">
    <property type="entry name" value="PsbU/PolX domain-like"/>
    <property type="match status" value="1"/>
</dbReference>
<dbReference type="Gene3D" id="3.30.460.10">
    <property type="entry name" value="Beta Polymerase, domain 2"/>
    <property type="match status" value="1"/>
</dbReference>
<dbReference type="InterPro" id="IPR002054">
    <property type="entry name" value="DNA-dir_DNA_pol_X"/>
</dbReference>
<dbReference type="SMART" id="SM00483">
    <property type="entry name" value="POLXc"/>
    <property type="match status" value="1"/>
</dbReference>
<feature type="region of interest" description="Disordered" evidence="12">
    <location>
        <begin position="65"/>
        <end position="102"/>
    </location>
</feature>
<evidence type="ECO:0000259" key="13">
    <source>
        <dbReference type="PROSITE" id="PS50172"/>
    </source>
</evidence>
<evidence type="ECO:0000256" key="12">
    <source>
        <dbReference type="SAM" id="MobiDB-lite"/>
    </source>
</evidence>
<dbReference type="PRINTS" id="PR00871">
    <property type="entry name" value="DNAPOLXTDT"/>
</dbReference>
<keyword evidence="5" id="KW-0812">Transmembrane</keyword>
<keyword evidence="15" id="KW-1185">Reference proteome</keyword>
<keyword evidence="7" id="KW-0479">Metal-binding</keyword>
<evidence type="ECO:0000256" key="8">
    <source>
        <dbReference type="ARBA" id="ARBA00022842"/>
    </source>
</evidence>
<feature type="region of interest" description="Disordered" evidence="12">
    <location>
        <begin position="138"/>
        <end position="161"/>
    </location>
</feature>
<keyword evidence="9" id="KW-1133">Transmembrane helix</keyword>
<dbReference type="InterPro" id="IPR001726">
    <property type="entry name" value="TdT/Mu"/>
</dbReference>
<dbReference type="EMBL" id="JAQQWL010000009">
    <property type="protein sequence ID" value="KAK8058647.1"/>
    <property type="molecule type" value="Genomic_DNA"/>
</dbReference>
<dbReference type="InterPro" id="IPR022312">
    <property type="entry name" value="DNA_pol_X"/>
</dbReference>
<gene>
    <name evidence="14" type="ORF">PG994_009095</name>
</gene>
<keyword evidence="10" id="KW-0472">Membrane</keyword>
<proteinExistence type="predicted"/>
<dbReference type="SUPFAM" id="SSF161084">
    <property type="entry name" value="MAPEG domain-like"/>
    <property type="match status" value="1"/>
</dbReference>
<dbReference type="CDD" id="cd00141">
    <property type="entry name" value="NT_POLXc"/>
    <property type="match status" value="1"/>
</dbReference>
<evidence type="ECO:0000256" key="3">
    <source>
        <dbReference type="ARBA" id="ARBA00004370"/>
    </source>
</evidence>
<evidence type="ECO:0000256" key="5">
    <source>
        <dbReference type="ARBA" id="ARBA00022692"/>
    </source>
</evidence>
<evidence type="ECO:0000256" key="9">
    <source>
        <dbReference type="ARBA" id="ARBA00022989"/>
    </source>
</evidence>
<dbReference type="Gene3D" id="1.10.150.110">
    <property type="entry name" value="DNA polymerase beta, N-terminal domain-like"/>
    <property type="match status" value="1"/>
</dbReference>
<dbReference type="InterPro" id="IPR027421">
    <property type="entry name" value="DNA_pol_lamdba_lyase_dom_sf"/>
</dbReference>
<dbReference type="InterPro" id="IPR037160">
    <property type="entry name" value="DNA_Pol_thumb_sf"/>
</dbReference>
<evidence type="ECO:0000313" key="14">
    <source>
        <dbReference type="EMBL" id="KAK8058647.1"/>
    </source>
</evidence>
<evidence type="ECO:0000256" key="10">
    <source>
        <dbReference type="ARBA" id="ARBA00023136"/>
    </source>
</evidence>
<dbReference type="Pfam" id="PF10391">
    <property type="entry name" value="DNA_pol_lambd_f"/>
    <property type="match status" value="1"/>
</dbReference>
<comment type="cofactor">
    <cofactor evidence="1">
        <name>Mg(2+)</name>
        <dbReference type="ChEBI" id="CHEBI:18420"/>
    </cofactor>
</comment>
<dbReference type="PRINTS" id="PR00869">
    <property type="entry name" value="DNAPOLX"/>
</dbReference>
<dbReference type="GeneID" id="92093567"/>
<evidence type="ECO:0000256" key="7">
    <source>
        <dbReference type="ARBA" id="ARBA00022723"/>
    </source>
</evidence>
<evidence type="ECO:0000313" key="15">
    <source>
        <dbReference type="Proteomes" id="UP001480595"/>
    </source>
</evidence>
<sequence>MSQLNFPPIYLLATNIDPDHLPDLQSQIPSLTYDINEAEVVLGKISKKQRALFELRRLKVVTEEVAGDDTNHPPPAKRRRLSNDALPEDGSGTASDEEDHSRKGVVQVVKLSWFTDSVSQGKVLPLDGYLVYRGLKQSGQHGKTVPSNSSNTPTLTKDDTGETPAVAMKHKLPHGYSLGSHHPRTAVPLKRPALVQETTSEHDIDEHLPPIPDFLHTTYSCQRPTLPNPPNGAFIEQLKEIRTTRALLGDKIGVRAYSTCIAAVVAYPHLLSNRREVDHLPGCGPKIASLFHEWKTNGCLEEVENAKSDAHLSVLRLFYEIWGVGETTAREFYNRGWRDLDDIVEYGWGQLSRVQQIGVKYYDELHKGYEMVLVGGYRRGKSQSGDVDVVISHRDAAATLVFIDKIVNALAQSGHITHILTISTRNSERGQEPLPWKGEGRQAGSGFDTLDKAMVVWQEPEWDRSAAAKNPNPHRRVDIIVAPWKTVGCAVLGWTSGTTFQRDLRRYCKTEKRLKFDSSGVRSRTDGSWVDMESGPDGAPAPDMITAEQRVFKGLGLEWRLPEERNTGRLDAPLNPPSEPMEIEPDGWLLLITQDAFDSAKFPTNTGVPNPAPRPNSYVLVAASSSLLVNVLHFFLSAKARKASGLKYPIPYATEEQAAKDPKAYAFNCAQRAHGNFVENQTPFLGALLISGLHYPTAAAALGGVWVAARAAYAVGYAKRGPQGRLGGFLVAALSDLALKGMALWTSVQFAMGASA</sequence>